<evidence type="ECO:0000313" key="10">
    <source>
        <dbReference type="EMBL" id="KAK7680894.1"/>
    </source>
</evidence>
<comment type="caution">
    <text evidence="10">The sequence shown here is derived from an EMBL/GenBank/DDBJ whole genome shotgun (WGS) entry which is preliminary data.</text>
</comment>
<dbReference type="Pfam" id="PF00226">
    <property type="entry name" value="DnaJ"/>
    <property type="match status" value="1"/>
</dbReference>
<dbReference type="PANTHER" id="PTHR44653">
    <property type="entry name" value="DNAJ HOMOLOG SUBFAMILY C MEMBER 1"/>
    <property type="match status" value="1"/>
</dbReference>
<evidence type="ECO:0000259" key="9">
    <source>
        <dbReference type="PROSITE" id="PS50076"/>
    </source>
</evidence>
<keyword evidence="3 7" id="KW-1133">Transmembrane helix</keyword>
<dbReference type="CDD" id="cd06257">
    <property type="entry name" value="DnaJ"/>
    <property type="match status" value="1"/>
</dbReference>
<sequence length="314" mass="36093">MKFGFFWITILLSVFLKVSVAANWSPQDYEIFSLNDKIKQDIGQDVTFYSWLGLLQGPKSTLQEITKAYRKKSRQLHPDKFTGNKKLKKTVEERFQRLSLVGNILRDQSLRRRYDYFLDKGFPKWKGTGYFYSKFRPGFILTIGVIFILVGTLHYISLKINRKQDYKRIATLKDQIKTQAWGSQFPPSDGSDRKVMNEATGKQFLISAQGVVNLIETDENNQQFLIPIDESEINVNPGFKESLFFKLPCNLWNFTLGKLTGKVIDTTVVFDKPETTTSAEQTETSKRSKKKAQKGDKKELPNGPGGFWSKSLSH</sequence>
<evidence type="ECO:0000256" key="2">
    <source>
        <dbReference type="ARBA" id="ARBA00022729"/>
    </source>
</evidence>
<dbReference type="GO" id="GO:0012505">
    <property type="term" value="C:endomembrane system"/>
    <property type="evidence" value="ECO:0007669"/>
    <property type="project" value="UniProtKB-SubCell"/>
</dbReference>
<comment type="subcellular location">
    <subcellularLocation>
        <location evidence="5">Endomembrane system</location>
        <topology evidence="5">Single-pass membrane protein</topology>
    </subcellularLocation>
</comment>
<evidence type="ECO:0000256" key="7">
    <source>
        <dbReference type="SAM" id="Phobius"/>
    </source>
</evidence>
<dbReference type="AlphaFoldDB" id="A0AAW0FMW0"/>
<organism evidence="10 11">
    <name type="scientific">Cerrena zonata</name>
    <dbReference type="NCBI Taxonomy" id="2478898"/>
    <lineage>
        <taxon>Eukaryota</taxon>
        <taxon>Fungi</taxon>
        <taxon>Dikarya</taxon>
        <taxon>Basidiomycota</taxon>
        <taxon>Agaricomycotina</taxon>
        <taxon>Agaricomycetes</taxon>
        <taxon>Polyporales</taxon>
        <taxon>Cerrenaceae</taxon>
        <taxon>Cerrena</taxon>
    </lineage>
</organism>
<evidence type="ECO:0000256" key="8">
    <source>
        <dbReference type="SAM" id="SignalP"/>
    </source>
</evidence>
<evidence type="ECO:0000256" key="3">
    <source>
        <dbReference type="ARBA" id="ARBA00022989"/>
    </source>
</evidence>
<evidence type="ECO:0000313" key="11">
    <source>
        <dbReference type="Proteomes" id="UP001385951"/>
    </source>
</evidence>
<proteinExistence type="predicted"/>
<feature type="chain" id="PRO_5043889183" description="J domain-containing protein" evidence="8">
    <location>
        <begin position="23"/>
        <end position="314"/>
    </location>
</feature>
<feature type="transmembrane region" description="Helical" evidence="7">
    <location>
        <begin position="139"/>
        <end position="158"/>
    </location>
</feature>
<evidence type="ECO:0000256" key="4">
    <source>
        <dbReference type="ARBA" id="ARBA00023136"/>
    </source>
</evidence>
<gene>
    <name evidence="10" type="ORF">QCA50_015943</name>
</gene>
<name>A0AAW0FMW0_9APHY</name>
<dbReference type="InterPro" id="IPR036869">
    <property type="entry name" value="J_dom_sf"/>
</dbReference>
<dbReference type="Proteomes" id="UP001385951">
    <property type="component" value="Unassembled WGS sequence"/>
</dbReference>
<protein>
    <recommendedName>
        <fullName evidence="9">J domain-containing protein</fullName>
    </recommendedName>
</protein>
<evidence type="ECO:0000256" key="5">
    <source>
        <dbReference type="ARBA" id="ARBA00037847"/>
    </source>
</evidence>
<feature type="region of interest" description="Disordered" evidence="6">
    <location>
        <begin position="274"/>
        <end position="314"/>
    </location>
</feature>
<keyword evidence="1 7" id="KW-0812">Transmembrane</keyword>
<dbReference type="SUPFAM" id="SSF46565">
    <property type="entry name" value="Chaperone J-domain"/>
    <property type="match status" value="1"/>
</dbReference>
<dbReference type="InterPro" id="IPR052606">
    <property type="entry name" value="DnaJ_domain_protein"/>
</dbReference>
<evidence type="ECO:0000256" key="6">
    <source>
        <dbReference type="SAM" id="MobiDB-lite"/>
    </source>
</evidence>
<feature type="signal peptide" evidence="8">
    <location>
        <begin position="1"/>
        <end position="22"/>
    </location>
</feature>
<dbReference type="EMBL" id="JASBNA010000045">
    <property type="protein sequence ID" value="KAK7680894.1"/>
    <property type="molecule type" value="Genomic_DNA"/>
</dbReference>
<reference evidence="10 11" key="1">
    <citation type="submission" date="2022-09" db="EMBL/GenBank/DDBJ databases">
        <authorList>
            <person name="Palmer J.M."/>
        </authorList>
    </citation>
    <scope>NUCLEOTIDE SEQUENCE [LARGE SCALE GENOMIC DNA]</scope>
    <source>
        <strain evidence="10 11">DSM 7382</strain>
    </source>
</reference>
<dbReference type="PANTHER" id="PTHR44653:SF2">
    <property type="entry name" value="DNAJ HOMOLOG SUBFAMILY C MEMBER 1"/>
    <property type="match status" value="1"/>
</dbReference>
<dbReference type="InterPro" id="IPR001623">
    <property type="entry name" value="DnaJ_domain"/>
</dbReference>
<accession>A0AAW0FMW0</accession>
<feature type="domain" description="J" evidence="9">
    <location>
        <begin position="47"/>
        <end position="118"/>
    </location>
</feature>
<evidence type="ECO:0000256" key="1">
    <source>
        <dbReference type="ARBA" id="ARBA00022692"/>
    </source>
</evidence>
<dbReference type="PROSITE" id="PS50076">
    <property type="entry name" value="DNAJ_2"/>
    <property type="match status" value="1"/>
</dbReference>
<dbReference type="Gene3D" id="1.10.287.110">
    <property type="entry name" value="DnaJ domain"/>
    <property type="match status" value="1"/>
</dbReference>
<dbReference type="SMART" id="SM00271">
    <property type="entry name" value="DnaJ"/>
    <property type="match status" value="1"/>
</dbReference>
<keyword evidence="4 7" id="KW-0472">Membrane</keyword>
<keyword evidence="11" id="KW-1185">Reference proteome</keyword>
<keyword evidence="2 8" id="KW-0732">Signal</keyword>